<feature type="transmembrane region" description="Helical" evidence="1">
    <location>
        <begin position="36"/>
        <end position="61"/>
    </location>
</feature>
<name>Q2KYB8_BORA1</name>
<feature type="transmembrane region" description="Helical" evidence="1">
    <location>
        <begin position="9"/>
        <end position="30"/>
    </location>
</feature>
<dbReference type="RefSeq" id="WP_012417987.1">
    <property type="nucleotide sequence ID" value="NC_010645.1"/>
</dbReference>
<sequence length="239" mass="26075">MPINHGLRIVARVLSILAWLALTVCILVAMGNPRAIGIVIGNLGLGIVSFAILQGIAWGIARLSGNAKSDNGRLPFLRRTDSVPTAGPKGVGGWLLLFIIVLMLFSPLRNIASTAIELNEAEKQYPELLSIAKWSTYKITMWCIVLTSVALNLFAGQRLRKHHAPDSVTLAIKALWFSGPFCQILVALAGIFILEVSIPTYLDTGAMGPFLSSILGAILWTAYLKKSRRVRNTYFGQLY</sequence>
<feature type="transmembrane region" description="Helical" evidence="1">
    <location>
        <begin position="206"/>
        <end position="224"/>
    </location>
</feature>
<feature type="transmembrane region" description="Helical" evidence="1">
    <location>
        <begin position="174"/>
        <end position="194"/>
    </location>
</feature>
<dbReference type="Proteomes" id="UP000001977">
    <property type="component" value="Chromosome"/>
</dbReference>
<dbReference type="InterPro" id="IPR019690">
    <property type="entry name" value="DUF2569"/>
</dbReference>
<dbReference type="HOGENOM" id="CLU_1159348_0_0_4"/>
<keyword evidence="3" id="KW-1185">Reference proteome</keyword>
<evidence type="ECO:0000256" key="1">
    <source>
        <dbReference type="SAM" id="Phobius"/>
    </source>
</evidence>
<organism evidence="2 3">
    <name type="scientific">Bordetella avium (strain 197N)</name>
    <dbReference type="NCBI Taxonomy" id="360910"/>
    <lineage>
        <taxon>Bacteria</taxon>
        <taxon>Pseudomonadati</taxon>
        <taxon>Pseudomonadota</taxon>
        <taxon>Betaproteobacteria</taxon>
        <taxon>Burkholderiales</taxon>
        <taxon>Alcaligenaceae</taxon>
        <taxon>Bordetella</taxon>
    </lineage>
</organism>
<dbReference type="Pfam" id="PF10754">
    <property type="entry name" value="DUF2569"/>
    <property type="match status" value="1"/>
</dbReference>
<protein>
    <submittedName>
        <fullName evidence="2">Membrane protein</fullName>
    </submittedName>
</protein>
<evidence type="ECO:0000313" key="3">
    <source>
        <dbReference type="Proteomes" id="UP000001977"/>
    </source>
</evidence>
<feature type="transmembrane region" description="Helical" evidence="1">
    <location>
        <begin position="94"/>
        <end position="116"/>
    </location>
</feature>
<dbReference type="AlphaFoldDB" id="Q2KYB8"/>
<gene>
    <name evidence="2" type="ordered locus">BAV2326</name>
</gene>
<feature type="transmembrane region" description="Helical" evidence="1">
    <location>
        <begin position="136"/>
        <end position="154"/>
    </location>
</feature>
<dbReference type="GeneID" id="92934560"/>
<evidence type="ECO:0000313" key="2">
    <source>
        <dbReference type="EMBL" id="CAJ49936.1"/>
    </source>
</evidence>
<dbReference type="EMBL" id="AM167904">
    <property type="protein sequence ID" value="CAJ49936.1"/>
    <property type="molecule type" value="Genomic_DNA"/>
</dbReference>
<keyword evidence="1" id="KW-0472">Membrane</keyword>
<accession>Q2KYB8</accession>
<dbReference type="eggNOG" id="ENOG502ZSZN">
    <property type="taxonomic scope" value="Bacteria"/>
</dbReference>
<keyword evidence="1" id="KW-0812">Transmembrane</keyword>
<dbReference type="KEGG" id="bav:BAV2326"/>
<keyword evidence="1" id="KW-1133">Transmembrane helix</keyword>
<proteinExistence type="predicted"/>
<reference evidence="2 3" key="1">
    <citation type="journal article" date="2006" name="J. Bacteriol.">
        <title>Comparison of the genome sequence of the poultry pathogen Bordetella avium with those of B. bronchiseptica, B. pertussis, and B. parapertussis reveals extensive diversity in surface structures associated with host interaction.</title>
        <authorList>
            <person name="Sebaihia M."/>
            <person name="Preston A."/>
            <person name="Maskell D.J."/>
            <person name="Kuzmiak H."/>
            <person name="Connell T.D."/>
            <person name="King N.D."/>
            <person name="Orndorff P.E."/>
            <person name="Miyamoto D.M."/>
            <person name="Thomson N.R."/>
            <person name="Harris D."/>
            <person name="Goble A."/>
            <person name="Lord A."/>
            <person name="Murphy L."/>
            <person name="Quail M.A."/>
            <person name="Rutter S."/>
            <person name="Squares R."/>
            <person name="Squares S."/>
            <person name="Woodward J."/>
            <person name="Parkhill J."/>
            <person name="Temple L.M."/>
        </authorList>
    </citation>
    <scope>NUCLEOTIDE SEQUENCE [LARGE SCALE GENOMIC DNA]</scope>
    <source>
        <strain evidence="2 3">197N</strain>
    </source>
</reference>
<dbReference type="OrthoDB" id="8688045at2"/>